<dbReference type="Proteomes" id="UP000094389">
    <property type="component" value="Unassembled WGS sequence"/>
</dbReference>
<dbReference type="GeneID" id="30990146"/>
<reference evidence="1" key="1">
    <citation type="submission" date="2014-12" db="EMBL/GenBank/DDBJ databases">
        <authorList>
            <person name="Jaenicke S."/>
        </authorList>
    </citation>
    <scope>NUCLEOTIDE SEQUENCE [LARGE SCALE GENOMIC DNA]</scope>
    <source>
        <strain evidence="1">CBS1600</strain>
    </source>
</reference>
<gene>
    <name evidence="1" type="ORF">BN1211_5090</name>
    <name evidence="2" type="ORF">CYBJADRAFT_169402</name>
</gene>
<organism evidence="1 3">
    <name type="scientific">Cyberlindnera jadinii (strain ATCC 18201 / CBS 1600 / BCRC 20928 / JCM 3617 / NBRC 0987 / NRRL Y-1542)</name>
    <name type="common">Torula yeast</name>
    <name type="synonym">Candida utilis</name>
    <dbReference type="NCBI Taxonomy" id="983966"/>
    <lineage>
        <taxon>Eukaryota</taxon>
        <taxon>Fungi</taxon>
        <taxon>Dikarya</taxon>
        <taxon>Ascomycota</taxon>
        <taxon>Saccharomycotina</taxon>
        <taxon>Saccharomycetes</taxon>
        <taxon>Phaffomycetales</taxon>
        <taxon>Phaffomycetaceae</taxon>
        <taxon>Cyberlindnera</taxon>
    </lineage>
</organism>
<accession>A0A0H5C7Y6</accession>
<dbReference type="STRING" id="983966.A0A0H5C7Y6"/>
<evidence type="ECO:0000313" key="2">
    <source>
        <dbReference type="EMBL" id="ODV71353.1"/>
    </source>
</evidence>
<dbReference type="InterPro" id="IPR011047">
    <property type="entry name" value="Quinoprotein_ADH-like_sf"/>
</dbReference>
<sequence length="524" mass="58858">MLLPLSILLAPVLADTLFKSRPDLTIPVWNISSNYKDQFENVYDGYVFVTPYSADTPKIEESVEQPGAYIYTPSGELVWSSFSYFGGVSLNFQAARIGGEDVLYGWEGQFSARGGHGFGHIKILNNHYEPVREIKGGDHKLIDIHEFHLAENGKTGLIESYSPVQYDLSDFDEDGNSKRSWIVNAVVQELDIETNELIFEWKSLDHVSPDHSVLNLTSELAGDGYTSGSAWDYFHINSVDKNADGDYLVSSRHTSTIYKISGETGEILWRLSTSGDSDLKIVGKKFTLGYQHHARFIKRVDDDVEIFSFFDNNAYSKGHSEPESANPDQLSSGKILKVNNKEKTVELLQQFDPPKDHPISAKSQGSFQFLPNGNKFINWGSAGTITEYNSEGEVLFSAKLDSFERGPYVQSYRAFKYQWTGYSTEDIAIVQEDDTVYISWNGDTITETWELVDPETKRVIATSAKTGFETSLKLNHHQGGFIVRALDKNGGVYKESNYGVSEKSSSILNWLAWKQLFLSASQLF</sequence>
<accession>A0A1E4RVQ1</accession>
<evidence type="ECO:0000313" key="4">
    <source>
        <dbReference type="Proteomes" id="UP000094389"/>
    </source>
</evidence>
<dbReference type="InterPro" id="IPR053143">
    <property type="entry name" value="Arylsulfate_ST"/>
</dbReference>
<dbReference type="Proteomes" id="UP000038830">
    <property type="component" value="Unassembled WGS sequence"/>
</dbReference>
<dbReference type="SUPFAM" id="SSF50998">
    <property type="entry name" value="Quinoprotein alcohol dehydrogenase-like"/>
    <property type="match status" value="1"/>
</dbReference>
<dbReference type="OrthoDB" id="5427350at2759"/>
<dbReference type="InterPro" id="IPR039535">
    <property type="entry name" value="ASST-like"/>
</dbReference>
<dbReference type="EMBL" id="CDQK01000006">
    <property type="protein sequence ID" value="CEP24293.1"/>
    <property type="molecule type" value="Genomic_DNA"/>
</dbReference>
<keyword evidence="4" id="KW-1185">Reference proteome</keyword>
<dbReference type="RefSeq" id="XP_020068392.1">
    <property type="nucleotide sequence ID" value="XM_020215750.1"/>
</dbReference>
<dbReference type="PANTHER" id="PTHR35340">
    <property type="entry name" value="PQQ ENZYME REPEAT PROTEIN-RELATED"/>
    <property type="match status" value="1"/>
</dbReference>
<proteinExistence type="predicted"/>
<evidence type="ECO:0000313" key="1">
    <source>
        <dbReference type="EMBL" id="CEP24293.1"/>
    </source>
</evidence>
<dbReference type="EMBL" id="KV453941">
    <property type="protein sequence ID" value="ODV71353.1"/>
    <property type="molecule type" value="Genomic_DNA"/>
</dbReference>
<evidence type="ECO:0000313" key="3">
    <source>
        <dbReference type="Proteomes" id="UP000038830"/>
    </source>
</evidence>
<dbReference type="Pfam" id="PF14269">
    <property type="entry name" value="Arylsulfotran_2"/>
    <property type="match status" value="1"/>
</dbReference>
<reference evidence="2 4" key="3">
    <citation type="journal article" date="2016" name="Proc. Natl. Acad. Sci. U.S.A.">
        <title>Comparative genomics of biotechnologically important yeasts.</title>
        <authorList>
            <person name="Riley R."/>
            <person name="Haridas S."/>
            <person name="Wolfe K.H."/>
            <person name="Lopes M.R."/>
            <person name="Hittinger C.T."/>
            <person name="Goeker M."/>
            <person name="Salamov A.A."/>
            <person name="Wisecaver J.H."/>
            <person name="Long T.M."/>
            <person name="Calvey C.H."/>
            <person name="Aerts A.L."/>
            <person name="Barry K.W."/>
            <person name="Choi C."/>
            <person name="Clum A."/>
            <person name="Coughlan A.Y."/>
            <person name="Deshpande S."/>
            <person name="Douglass A.P."/>
            <person name="Hanson S.J."/>
            <person name="Klenk H.-P."/>
            <person name="LaButti K.M."/>
            <person name="Lapidus A."/>
            <person name="Lindquist E.A."/>
            <person name="Lipzen A.M."/>
            <person name="Meier-Kolthoff J.P."/>
            <person name="Ohm R.A."/>
            <person name="Otillar R.P."/>
            <person name="Pangilinan J.L."/>
            <person name="Peng Y."/>
            <person name="Rokas A."/>
            <person name="Rosa C.A."/>
            <person name="Scheuner C."/>
            <person name="Sibirny A.A."/>
            <person name="Slot J.C."/>
            <person name="Stielow J.B."/>
            <person name="Sun H."/>
            <person name="Kurtzman C.P."/>
            <person name="Blackwell M."/>
            <person name="Grigoriev I.V."/>
            <person name="Jeffries T.W."/>
        </authorList>
    </citation>
    <scope>NUCLEOTIDE SEQUENCE [LARGE SCALE GENOMIC DNA]</scope>
    <source>
        <strain evidence="4">ATCC 18201 / CBS 1600 / BCRC 20928 / JCM 3617 / NBRC 0987 / NRRL Y-1542</strain>
        <strain evidence="2">NRRL Y-1542</strain>
    </source>
</reference>
<dbReference type="AlphaFoldDB" id="A0A0H5C7Y6"/>
<protein>
    <recommendedName>
        <fullName evidence="5">ASST-domain-containing protein</fullName>
    </recommendedName>
</protein>
<dbReference type="PANTHER" id="PTHR35340:SF9">
    <property type="entry name" value="ASST-DOMAIN-CONTAINING PROTEIN"/>
    <property type="match status" value="1"/>
</dbReference>
<name>A0A0H5C7Y6_CYBJN</name>
<evidence type="ECO:0008006" key="5">
    <source>
        <dbReference type="Google" id="ProtNLM"/>
    </source>
</evidence>
<reference evidence="3" key="2">
    <citation type="journal article" date="2015" name="J. Biotechnol.">
        <title>The structure of the Cyberlindnera jadinii genome and its relation to Candida utilis analyzed by the occurrence of single nucleotide polymorphisms.</title>
        <authorList>
            <person name="Rupp O."/>
            <person name="Brinkrolf K."/>
            <person name="Buerth C."/>
            <person name="Kunigo M."/>
            <person name="Schneider J."/>
            <person name="Jaenicke S."/>
            <person name="Goesmann A."/>
            <person name="Puehler A."/>
            <person name="Jaeger K.-E."/>
            <person name="Ernst J.F."/>
        </authorList>
    </citation>
    <scope>NUCLEOTIDE SEQUENCE [LARGE SCALE GENOMIC DNA]</scope>
    <source>
        <strain evidence="3">ATCC 18201 / CBS 1600 / BCRC 20928 / JCM 3617 / NBRC 0987 / NRRL Y-1542</strain>
    </source>
</reference>
<dbReference type="OMA" id="HAYMDSG"/>